<dbReference type="Proteomes" id="UP000694565">
    <property type="component" value="Unplaced"/>
</dbReference>
<dbReference type="Pfam" id="PF09451">
    <property type="entry name" value="ATG27"/>
    <property type="match status" value="1"/>
</dbReference>
<organism evidence="8 9">
    <name type="scientific">Cyclopterus lumpus</name>
    <name type="common">Lumpsucker</name>
    <dbReference type="NCBI Taxonomy" id="8103"/>
    <lineage>
        <taxon>Eukaryota</taxon>
        <taxon>Metazoa</taxon>
        <taxon>Chordata</taxon>
        <taxon>Craniata</taxon>
        <taxon>Vertebrata</taxon>
        <taxon>Euteleostomi</taxon>
        <taxon>Actinopterygii</taxon>
        <taxon>Neopterygii</taxon>
        <taxon>Teleostei</taxon>
        <taxon>Neoteleostei</taxon>
        <taxon>Acanthomorphata</taxon>
        <taxon>Eupercaria</taxon>
        <taxon>Perciformes</taxon>
        <taxon>Cottioidei</taxon>
        <taxon>Cottales</taxon>
        <taxon>Cyclopteridae</taxon>
        <taxon>Cyclopterus</taxon>
    </lineage>
</organism>
<dbReference type="PANTHER" id="PTHR15071">
    <property type="entry name" value="MANNOSE-6-PHOSPHATE RECEPTOR FAMILY MEMBER"/>
    <property type="match status" value="1"/>
</dbReference>
<keyword evidence="5 6" id="KW-0472">Membrane</keyword>
<dbReference type="AlphaFoldDB" id="A0A8C3G6I8"/>
<dbReference type="GO" id="GO:0005802">
    <property type="term" value="C:trans-Golgi network"/>
    <property type="evidence" value="ECO:0007669"/>
    <property type="project" value="TreeGrafter"/>
</dbReference>
<reference evidence="8" key="2">
    <citation type="submission" date="2025-09" db="UniProtKB">
        <authorList>
            <consortium name="Ensembl"/>
        </authorList>
    </citation>
    <scope>IDENTIFICATION</scope>
</reference>
<feature type="signal peptide" evidence="7">
    <location>
        <begin position="1"/>
        <end position="20"/>
    </location>
</feature>
<evidence type="ECO:0000256" key="3">
    <source>
        <dbReference type="ARBA" id="ARBA00022729"/>
    </source>
</evidence>
<evidence type="ECO:0000313" key="8">
    <source>
        <dbReference type="Ensembl" id="ENSCLMP00005038159.1"/>
    </source>
</evidence>
<keyword evidence="2 6" id="KW-0812">Transmembrane</keyword>
<evidence type="ECO:0000313" key="9">
    <source>
        <dbReference type="Proteomes" id="UP000694565"/>
    </source>
</evidence>
<accession>A0A8C3G6I8</accession>
<dbReference type="InterPro" id="IPR018939">
    <property type="entry name" value="Autophagy-rel_prot_27"/>
</dbReference>
<evidence type="ECO:0000256" key="6">
    <source>
        <dbReference type="SAM" id="Phobius"/>
    </source>
</evidence>
<comment type="subcellular location">
    <subcellularLocation>
        <location evidence="1">Membrane</location>
        <topology evidence="1">Single-pass membrane protein</topology>
    </subcellularLocation>
</comment>
<dbReference type="Ensembl" id="ENSCLMT00005039631.1">
    <property type="protein sequence ID" value="ENSCLMP00005038159.1"/>
    <property type="gene ID" value="ENSCLMG00005018105.1"/>
</dbReference>
<feature type="transmembrane region" description="Helical" evidence="6">
    <location>
        <begin position="199"/>
        <end position="219"/>
    </location>
</feature>
<evidence type="ECO:0000256" key="5">
    <source>
        <dbReference type="ARBA" id="ARBA00023136"/>
    </source>
</evidence>
<dbReference type="GeneTree" id="ENSGT00990000203759"/>
<name>A0A8C3G6I8_CYCLU</name>
<reference evidence="8" key="1">
    <citation type="submission" date="2025-08" db="UniProtKB">
        <authorList>
            <consortium name="Ensembl"/>
        </authorList>
    </citation>
    <scope>IDENTIFICATION</scope>
</reference>
<keyword evidence="3 7" id="KW-0732">Signal</keyword>
<sequence length="264" mass="28587">MSLQTVLITLLVGFNTFSSSLSPHPSSAKKSGCFKVNNCKCIMEDGSGVINLKAMGDAEGFLARLKPVSAEKLAVGAEALLSFSPCQPFSQPEDLTGADCTNVAACLIVRYHRLNGDISRYLSYGRHDDNEFHYNGSKKTLSVSYMGHEEQPLTVVHYHCNPNQSASSISQLILSTEEPLQMWVENPCACPNACAMGDLGLGTIFLIILSLSAAAYFILGSCALRPFGSSSGVQMSPEPSVWCMICYLCTENRPAGRHYTDLTH</sequence>
<dbReference type="GO" id="GO:0016020">
    <property type="term" value="C:membrane"/>
    <property type="evidence" value="ECO:0007669"/>
    <property type="project" value="UniProtKB-SubCell"/>
</dbReference>
<keyword evidence="9" id="KW-1185">Reference proteome</keyword>
<feature type="chain" id="PRO_5034649440" evidence="7">
    <location>
        <begin position="21"/>
        <end position="264"/>
    </location>
</feature>
<protein>
    <submittedName>
        <fullName evidence="8">Uncharacterized protein</fullName>
    </submittedName>
</protein>
<keyword evidence="4 6" id="KW-1133">Transmembrane helix</keyword>
<evidence type="ECO:0000256" key="4">
    <source>
        <dbReference type="ARBA" id="ARBA00022989"/>
    </source>
</evidence>
<evidence type="ECO:0000256" key="1">
    <source>
        <dbReference type="ARBA" id="ARBA00004167"/>
    </source>
</evidence>
<evidence type="ECO:0000256" key="2">
    <source>
        <dbReference type="ARBA" id="ARBA00022692"/>
    </source>
</evidence>
<dbReference type="PANTHER" id="PTHR15071:SF34">
    <property type="entry name" value="MRH DOMAIN-CONTAINING PROTEIN"/>
    <property type="match status" value="1"/>
</dbReference>
<evidence type="ECO:0000256" key="7">
    <source>
        <dbReference type="SAM" id="SignalP"/>
    </source>
</evidence>
<proteinExistence type="predicted"/>